<accession>A0ABQ6VZC2</accession>
<dbReference type="CDD" id="cd13399">
    <property type="entry name" value="Slt35-like"/>
    <property type="match status" value="1"/>
</dbReference>
<dbReference type="NCBIfam" id="TIGR02283">
    <property type="entry name" value="MltB_2"/>
    <property type="match status" value="1"/>
</dbReference>
<reference evidence="2 3" key="1">
    <citation type="submission" date="2018-09" db="EMBL/GenBank/DDBJ databases">
        <title>Genome sequence and characterization of the bcs clusters for the production of nanocellulose from the low pH resistant strain Komagataeibacter medellinensis ID13488.</title>
        <authorList>
            <person name="Hernandez-Arriaga A.M."/>
            <person name="Del Cerro C."/>
            <person name="Urbina L."/>
            <person name="Eceiza A."/>
            <person name="Retegi A."/>
            <person name="Prieto M.A."/>
        </authorList>
    </citation>
    <scope>NUCLEOTIDE SEQUENCE [LARGE SCALE GENOMIC DNA]</scope>
    <source>
        <strain evidence="2 3">ID13488</strain>
    </source>
</reference>
<organism evidence="2 3">
    <name type="scientific">Komagataeibacter medellinensis</name>
    <dbReference type="NCBI Taxonomy" id="1177712"/>
    <lineage>
        <taxon>Bacteria</taxon>
        <taxon>Pseudomonadati</taxon>
        <taxon>Pseudomonadota</taxon>
        <taxon>Alphaproteobacteria</taxon>
        <taxon>Acetobacterales</taxon>
        <taxon>Acetobacteraceae</taxon>
        <taxon>Komagataeibacter</taxon>
    </lineage>
</organism>
<dbReference type="PANTHER" id="PTHR30163:SF8">
    <property type="entry name" value="LYTIC MUREIN TRANSGLYCOSYLASE"/>
    <property type="match status" value="1"/>
</dbReference>
<dbReference type="Gene3D" id="1.10.8.350">
    <property type="entry name" value="Bacterial muramidase"/>
    <property type="match status" value="1"/>
</dbReference>
<dbReference type="InterPro" id="IPR023346">
    <property type="entry name" value="Lysozyme-like_dom_sf"/>
</dbReference>
<proteinExistence type="predicted"/>
<dbReference type="Pfam" id="PF13406">
    <property type="entry name" value="SLT_2"/>
    <property type="match status" value="1"/>
</dbReference>
<evidence type="ECO:0000259" key="1">
    <source>
        <dbReference type="Pfam" id="PF13406"/>
    </source>
</evidence>
<name>A0ABQ6VZC2_9PROT</name>
<feature type="domain" description="Transglycosylase SLT" evidence="1">
    <location>
        <begin position="22"/>
        <end position="312"/>
    </location>
</feature>
<dbReference type="InterPro" id="IPR031304">
    <property type="entry name" value="SLT_2"/>
</dbReference>
<keyword evidence="3" id="KW-1185">Reference proteome</keyword>
<dbReference type="EMBL" id="QYAZ01000001">
    <property type="protein sequence ID" value="KAB8125397.1"/>
    <property type="molecule type" value="Genomic_DNA"/>
</dbReference>
<evidence type="ECO:0000313" key="2">
    <source>
        <dbReference type="EMBL" id="KAB8125397.1"/>
    </source>
</evidence>
<sequence>MPARAAHRHPAAAAVPPAVDYASFVAGIRSDAIRQGLTADAVSRALDLSAPNMDVIARDRNQPEFRLTWAQYRSRVLTGRKIADGRAAFAAQRAVLEQQVLTRFDVAAGAVMGIWGLESGYGATMGKFAVVDALCTLTFEGRRAQFFHDELFHALAILNAGDITPERMLGSYAGAMGQPQFMPGAYLKYAVDIDGDGRRDIWHSIPDVFGSIASYLAGSGWVAGETWGQEITVPDSVPQSSLGRTQVRTLAEWMHMGISQPGGVPFAQPEAMGAVLRPDGPGGDAFMVYRNFAAIRRYNPSDYYALAVGLLGNAIT</sequence>
<comment type="caution">
    <text evidence="2">The sequence shown here is derived from an EMBL/GenBank/DDBJ whole genome shotgun (WGS) entry which is preliminary data.</text>
</comment>
<gene>
    <name evidence="2" type="ORF">D3W54_13180</name>
</gene>
<dbReference type="Proteomes" id="UP000427842">
    <property type="component" value="Unassembled WGS sequence"/>
</dbReference>
<dbReference type="PANTHER" id="PTHR30163">
    <property type="entry name" value="MEMBRANE-BOUND LYTIC MUREIN TRANSGLYCOSYLASE B"/>
    <property type="match status" value="1"/>
</dbReference>
<protein>
    <submittedName>
        <fullName evidence="2">Lytic murein transglycosylase</fullName>
    </submittedName>
</protein>
<dbReference type="InterPro" id="IPR043426">
    <property type="entry name" value="MltB-like"/>
</dbReference>
<dbReference type="Gene3D" id="1.10.530.10">
    <property type="match status" value="1"/>
</dbReference>
<dbReference type="SUPFAM" id="SSF53955">
    <property type="entry name" value="Lysozyme-like"/>
    <property type="match status" value="1"/>
</dbReference>
<evidence type="ECO:0000313" key="3">
    <source>
        <dbReference type="Proteomes" id="UP000427842"/>
    </source>
</evidence>
<dbReference type="InterPro" id="IPR011970">
    <property type="entry name" value="MltB_2"/>
</dbReference>